<keyword evidence="1" id="KW-0812">Transmembrane</keyword>
<accession>A0AAW4XN51</accession>
<keyword evidence="1" id="KW-0472">Membrane</keyword>
<reference evidence="2" key="1">
    <citation type="submission" date="2021-11" db="EMBL/GenBank/DDBJ databases">
        <title>Development of a sustainable strategy for remediation of hydrocarbon-contaminated territories based on the waste exchange concept.</title>
        <authorList>
            <person name="Elkin A."/>
        </authorList>
    </citation>
    <scope>NUCLEOTIDE SEQUENCE</scope>
    <source>
        <strain evidence="2">IEGM 757</strain>
    </source>
</reference>
<protein>
    <recommendedName>
        <fullName evidence="4">DUF2335 domain-containing protein</fullName>
    </recommendedName>
</protein>
<comment type="caution">
    <text evidence="2">The sequence shown here is derived from an EMBL/GenBank/DDBJ whole genome shotgun (WGS) entry which is preliminary data.</text>
</comment>
<evidence type="ECO:0000256" key="1">
    <source>
        <dbReference type="SAM" id="Phobius"/>
    </source>
</evidence>
<dbReference type="RefSeq" id="WP_230792979.1">
    <property type="nucleotide sequence ID" value="NZ_JAJNCO010000048.1"/>
</dbReference>
<dbReference type="EMBL" id="JAJNCO010000048">
    <property type="protein sequence ID" value="MCD2115088.1"/>
    <property type="molecule type" value="Genomic_DNA"/>
</dbReference>
<keyword evidence="1" id="KW-1133">Transmembrane helix</keyword>
<proteinExistence type="predicted"/>
<evidence type="ECO:0000313" key="3">
    <source>
        <dbReference type="Proteomes" id="UP001198630"/>
    </source>
</evidence>
<dbReference type="Proteomes" id="UP001198630">
    <property type="component" value="Unassembled WGS sequence"/>
</dbReference>
<gene>
    <name evidence="2" type="ORF">LQ384_28875</name>
</gene>
<dbReference type="AlphaFoldDB" id="A0AAW4XN51"/>
<evidence type="ECO:0008006" key="4">
    <source>
        <dbReference type="Google" id="ProtNLM"/>
    </source>
</evidence>
<organism evidence="2 3">
    <name type="scientific">Rhodococcus rhodochrous</name>
    <dbReference type="NCBI Taxonomy" id="1829"/>
    <lineage>
        <taxon>Bacteria</taxon>
        <taxon>Bacillati</taxon>
        <taxon>Actinomycetota</taxon>
        <taxon>Actinomycetes</taxon>
        <taxon>Mycobacteriales</taxon>
        <taxon>Nocardiaceae</taxon>
        <taxon>Rhodococcus</taxon>
    </lineage>
</organism>
<name>A0AAW4XN51_RHORH</name>
<sequence>MTDNSSREDGTESPDRDEIDYTATLAEVLRQNNQTFKDALGPGLADVFAQANTMHVLSPEVSKPMLDLIAGMQPSTIPSFDFFDRLPKFKVPSVVQELQDQLSKTLRPSGASAIQQFLDSVPPIKYPKVEMPALDPKIYGALGPTVGADYLANLPQLTAITDPDGKLAALTESIRLQFADTSFQLPSISKLVEAYETSQVDTGAFAAFVERVEADDDWKEAIDIAVDRIKPPLISRRYVRRLVIYGAFLVVGSVIVVLCMTQPLPVVSVIAGIGVGGKDAKEWAEKQLDKRWPIEDEAPDE</sequence>
<feature type="transmembrane region" description="Helical" evidence="1">
    <location>
        <begin position="238"/>
        <end position="258"/>
    </location>
</feature>
<evidence type="ECO:0000313" key="2">
    <source>
        <dbReference type="EMBL" id="MCD2115088.1"/>
    </source>
</evidence>